<proteinExistence type="predicted"/>
<gene>
    <name evidence="3" type="ORF">Plec18167_009094</name>
</gene>
<dbReference type="PANTHER" id="PTHR48081:SF8">
    <property type="entry name" value="ALPHA_BETA HYDROLASE FOLD-3 DOMAIN-CONTAINING PROTEIN-RELATED"/>
    <property type="match status" value="1"/>
</dbReference>
<evidence type="ECO:0000313" key="4">
    <source>
        <dbReference type="Proteomes" id="UP001583193"/>
    </source>
</evidence>
<evidence type="ECO:0000259" key="2">
    <source>
        <dbReference type="Pfam" id="PF07859"/>
    </source>
</evidence>
<reference evidence="3 4" key="1">
    <citation type="journal article" date="2024" name="IMA Fungus">
        <title>IMA Genome - F19 : A genome assembly and annotation guide to empower mycologists, including annotated draft genome sequences of Ceratocystis pirilliformis, Diaporthe australafricana, Fusarium ophioides, Paecilomyces lecythidis, and Sporothrix stenoceras.</title>
        <authorList>
            <person name="Aylward J."/>
            <person name="Wilson A.M."/>
            <person name="Visagie C.M."/>
            <person name="Spraker J."/>
            <person name="Barnes I."/>
            <person name="Buitendag C."/>
            <person name="Ceriani C."/>
            <person name="Del Mar Angel L."/>
            <person name="du Plessis D."/>
            <person name="Fuchs T."/>
            <person name="Gasser K."/>
            <person name="Kramer D."/>
            <person name="Li W."/>
            <person name="Munsamy K."/>
            <person name="Piso A."/>
            <person name="Price J.L."/>
            <person name="Sonnekus B."/>
            <person name="Thomas C."/>
            <person name="van der Nest A."/>
            <person name="van Dijk A."/>
            <person name="van Heerden A."/>
            <person name="van Vuuren N."/>
            <person name="Yilmaz N."/>
            <person name="Duong T.A."/>
            <person name="van der Merwe N.A."/>
            <person name="Wingfield M.J."/>
            <person name="Wingfield B.D."/>
        </authorList>
    </citation>
    <scope>NUCLEOTIDE SEQUENCE [LARGE SCALE GENOMIC DNA]</scope>
    <source>
        <strain evidence="3 4">CMW 18167</strain>
    </source>
</reference>
<evidence type="ECO:0000256" key="1">
    <source>
        <dbReference type="ARBA" id="ARBA00022801"/>
    </source>
</evidence>
<evidence type="ECO:0000313" key="3">
    <source>
        <dbReference type="EMBL" id="KAL1866254.1"/>
    </source>
</evidence>
<comment type="caution">
    <text evidence="3">The sequence shown here is derived from an EMBL/GenBank/DDBJ whole genome shotgun (WGS) entry which is preliminary data.</text>
</comment>
<dbReference type="EMBL" id="JAVDPF010000052">
    <property type="protein sequence ID" value="KAL1866254.1"/>
    <property type="molecule type" value="Genomic_DNA"/>
</dbReference>
<dbReference type="PANTHER" id="PTHR48081">
    <property type="entry name" value="AB HYDROLASE SUPERFAMILY PROTEIN C4A8.06C"/>
    <property type="match status" value="1"/>
</dbReference>
<dbReference type="Pfam" id="PF07859">
    <property type="entry name" value="Abhydrolase_3"/>
    <property type="match status" value="1"/>
</dbReference>
<dbReference type="Proteomes" id="UP001583193">
    <property type="component" value="Unassembled WGS sequence"/>
</dbReference>
<sequence length="248" mass="27771">MNLCSSLLQASPSLEVAVLNVNYRHTPEFKFPSQQCDAWAAFSSFASGGSLSSTYKIDPKRILMGGTSAGAALSIATAIKDMRRQQQAVAQKDIQQISRLQGLILSSSPTVHPDLFPFVSLRAKEVSSYEQFQNSGVLPTPRARYFYNMYIAEDDEDTSKRSELVSPLLIPNESWEPSFWPRTSIHVAGADAFRDEGILFAEKLQGLGIETKLRIHRGYPHAFERFPSLVESEKWRAQIVDDIKWLLG</sequence>
<keyword evidence="1" id="KW-0378">Hydrolase</keyword>
<dbReference type="InterPro" id="IPR050300">
    <property type="entry name" value="GDXG_lipolytic_enzyme"/>
</dbReference>
<keyword evidence="4" id="KW-1185">Reference proteome</keyword>
<dbReference type="Gene3D" id="3.40.50.1820">
    <property type="entry name" value="alpha/beta hydrolase"/>
    <property type="match status" value="1"/>
</dbReference>
<dbReference type="SUPFAM" id="SSF53474">
    <property type="entry name" value="alpha/beta-Hydrolases"/>
    <property type="match status" value="1"/>
</dbReference>
<feature type="domain" description="Alpha/beta hydrolase fold-3" evidence="2">
    <location>
        <begin position="10"/>
        <end position="224"/>
    </location>
</feature>
<dbReference type="InterPro" id="IPR029058">
    <property type="entry name" value="AB_hydrolase_fold"/>
</dbReference>
<dbReference type="InterPro" id="IPR013094">
    <property type="entry name" value="AB_hydrolase_3"/>
</dbReference>
<name>A0ABR3WRU4_9EURO</name>
<accession>A0ABR3WRU4</accession>
<protein>
    <recommendedName>
        <fullName evidence="2">Alpha/beta hydrolase fold-3 domain-containing protein</fullName>
    </recommendedName>
</protein>
<organism evidence="3 4">
    <name type="scientific">Paecilomyces lecythidis</name>
    <dbReference type="NCBI Taxonomy" id="3004212"/>
    <lineage>
        <taxon>Eukaryota</taxon>
        <taxon>Fungi</taxon>
        <taxon>Dikarya</taxon>
        <taxon>Ascomycota</taxon>
        <taxon>Pezizomycotina</taxon>
        <taxon>Eurotiomycetes</taxon>
        <taxon>Eurotiomycetidae</taxon>
        <taxon>Eurotiales</taxon>
        <taxon>Thermoascaceae</taxon>
        <taxon>Paecilomyces</taxon>
    </lineage>
</organism>